<protein>
    <recommendedName>
        <fullName evidence="1">PilZ domain-containing protein</fullName>
    </recommendedName>
</protein>
<dbReference type="KEGG" id="ngg:RG540_CH09470"/>
<evidence type="ECO:0000313" key="3">
    <source>
        <dbReference type="Proteomes" id="UP000028181"/>
    </source>
</evidence>
<reference evidence="3" key="1">
    <citation type="journal article" date="2014" name="BMC Genomics">
        <title>Genome sequencing of two Neorhizobium galegae strains reveals a noeT gene responsible for the unusual acetylation of the nodulation factors.</title>
        <authorList>
            <person name="Osterman J."/>
            <person name="Marsh J."/>
            <person name="Laine P.K."/>
            <person name="Zeng Z."/>
            <person name="Alatalo E."/>
            <person name="Sullivan J.T."/>
            <person name="Young J.P."/>
            <person name="Thomas-Oates J."/>
            <person name="Paulin L."/>
            <person name="Lindstrom K."/>
        </authorList>
    </citation>
    <scope>NUCLEOTIDE SEQUENCE [LARGE SCALE GENOMIC DNA]</scope>
    <source>
        <strain evidence="3">HAMBI 540</strain>
    </source>
</reference>
<evidence type="ECO:0000259" key="1">
    <source>
        <dbReference type="Pfam" id="PF07238"/>
    </source>
</evidence>
<sequence>MPLNMDQDTKTNGSREHAFEKFSIDRPGKIIFVGHHLSTKTSFRCLIRSISLHGAELEVSPHLPVPNNFFLEILGIHDDIGCTVIRREEEKVTVGFNMLIDAEFLHHVIRLNFETSH</sequence>
<dbReference type="eggNOG" id="ENOG50312C9">
    <property type="taxonomic scope" value="Bacteria"/>
</dbReference>
<dbReference type="RefSeq" id="WP_038585145.1">
    <property type="nucleotide sequence ID" value="NZ_HG938353.1"/>
</dbReference>
<accession>A0A068SMY0</accession>
<dbReference type="OrthoDB" id="8277660at2"/>
<name>A0A068SMY0_NEOGA</name>
<feature type="domain" description="PilZ" evidence="1">
    <location>
        <begin position="39"/>
        <end position="113"/>
    </location>
</feature>
<keyword evidence="3" id="KW-1185">Reference proteome</keyword>
<dbReference type="PATRIC" id="fig|1028800.3.peg.961"/>
<dbReference type="GO" id="GO:0035438">
    <property type="term" value="F:cyclic-di-GMP binding"/>
    <property type="evidence" value="ECO:0007669"/>
    <property type="project" value="InterPro"/>
</dbReference>
<dbReference type="Pfam" id="PF07238">
    <property type="entry name" value="PilZ"/>
    <property type="match status" value="1"/>
</dbReference>
<dbReference type="GeneID" id="24258929"/>
<dbReference type="EMBL" id="HG938353">
    <property type="protein sequence ID" value="CDN47136.1"/>
    <property type="molecule type" value="Genomic_DNA"/>
</dbReference>
<dbReference type="InterPro" id="IPR009875">
    <property type="entry name" value="PilZ_domain"/>
</dbReference>
<dbReference type="Proteomes" id="UP000028181">
    <property type="component" value="Chromosome I"/>
</dbReference>
<organism evidence="2 3">
    <name type="scientific">Neorhizobium galegae bv. orientalis str. HAMBI 540</name>
    <dbReference type="NCBI Taxonomy" id="1028800"/>
    <lineage>
        <taxon>Bacteria</taxon>
        <taxon>Pseudomonadati</taxon>
        <taxon>Pseudomonadota</taxon>
        <taxon>Alphaproteobacteria</taxon>
        <taxon>Hyphomicrobiales</taxon>
        <taxon>Rhizobiaceae</taxon>
        <taxon>Rhizobium/Agrobacterium group</taxon>
        <taxon>Neorhizobium</taxon>
    </lineage>
</organism>
<evidence type="ECO:0000313" key="2">
    <source>
        <dbReference type="EMBL" id="CDN47136.1"/>
    </source>
</evidence>
<dbReference type="HOGENOM" id="CLU_149347_0_0_5"/>
<gene>
    <name evidence="2" type="ORF">RG540_CH09470</name>
</gene>
<dbReference type="AlphaFoldDB" id="A0A068SMY0"/>
<proteinExistence type="predicted"/>